<feature type="domain" description="POU-specific" evidence="8">
    <location>
        <begin position="263"/>
        <end position="337"/>
    </location>
</feature>
<dbReference type="InterPro" id="IPR050255">
    <property type="entry name" value="POU_domain_TF"/>
</dbReference>
<protein>
    <recommendedName>
        <fullName evidence="11">POU domain protein</fullName>
    </recommendedName>
</protein>
<evidence type="ECO:0000259" key="7">
    <source>
        <dbReference type="PROSITE" id="PS50071"/>
    </source>
</evidence>
<evidence type="ECO:0000256" key="6">
    <source>
        <dbReference type="RuleBase" id="RU000682"/>
    </source>
</evidence>
<evidence type="ECO:0000256" key="3">
    <source>
        <dbReference type="ARBA" id="ARBA00023155"/>
    </source>
</evidence>
<gene>
    <name evidence="9" type="ORF">MN116_001280</name>
</gene>
<dbReference type="PROSITE" id="PS51179">
    <property type="entry name" value="POU_3"/>
    <property type="match status" value="1"/>
</dbReference>
<evidence type="ECO:0000256" key="2">
    <source>
        <dbReference type="ARBA" id="ARBA00023125"/>
    </source>
</evidence>
<evidence type="ECO:0000313" key="9">
    <source>
        <dbReference type="EMBL" id="KAK4476052.1"/>
    </source>
</evidence>
<sequence length="426" mass="49390">MYANIMTDGDFTESKNLSNHSFKPCLESLALNTEKTIFSQKLWKENESSFPITSIYNHSLHSSTESLLHLDPKFIQSVEYDTSKKMLSSSEHFYENWLRYFYLLVQQNNFNNIVKPFDEFRKQLQIYNSQCQMTMKTDKSKKETMFTDSQILSYMQYSTNTRSDMLMNRNSISLISKGEYHCERIDRKHEPISPHIKNSLLLKNHSAACDSCDETESLSSALIEDLINSTKASNEQTDDASLYTSSKSQRLKTLIQEKDNGTPLSDDLEDIYKFAHLFKLRRLSLGLTQTQVGASLNAKEGPAYSQSAICRFEKLDVTLKSAKRMKPVLERWLSETQAMRLNGVDDSFEAQLVHKPPRKRKRRTCFSTGALNCLLHQLERNPYPTKAEMTELAKALTYDREVIRVWFCNRRQAIKTNEKQTTLIQF</sequence>
<evidence type="ECO:0008006" key="11">
    <source>
        <dbReference type="Google" id="ProtNLM"/>
    </source>
</evidence>
<dbReference type="Gene3D" id="1.10.260.40">
    <property type="entry name" value="lambda repressor-like DNA-binding domains"/>
    <property type="match status" value="1"/>
</dbReference>
<dbReference type="Pfam" id="PF00157">
    <property type="entry name" value="Pou"/>
    <property type="match status" value="1"/>
</dbReference>
<evidence type="ECO:0000256" key="1">
    <source>
        <dbReference type="ARBA" id="ARBA00004123"/>
    </source>
</evidence>
<accession>A0AAE2D9H1</accession>
<dbReference type="PROSITE" id="PS00035">
    <property type="entry name" value="POU_1"/>
    <property type="match status" value="1"/>
</dbReference>
<dbReference type="SUPFAM" id="SSF47413">
    <property type="entry name" value="lambda repressor-like DNA-binding domains"/>
    <property type="match status" value="1"/>
</dbReference>
<dbReference type="Pfam" id="PF00046">
    <property type="entry name" value="Homeodomain"/>
    <property type="match status" value="1"/>
</dbReference>
<dbReference type="PANTHER" id="PTHR11636:SF5">
    <property type="entry name" value="POU DOMAIN MOTIF 3, ISOFORM F"/>
    <property type="match status" value="1"/>
</dbReference>
<feature type="DNA-binding region" description="Homeobox" evidence="5">
    <location>
        <begin position="359"/>
        <end position="418"/>
    </location>
</feature>
<reference evidence="9" key="2">
    <citation type="journal article" date="2023" name="Infect Dis Poverty">
        <title>Chromosome-scale genome of the human blood fluke Schistosoma mekongi and its implications for public health.</title>
        <authorList>
            <person name="Zhou M."/>
            <person name="Xu L."/>
            <person name="Xu D."/>
            <person name="Chen W."/>
            <person name="Khan J."/>
            <person name="Hu Y."/>
            <person name="Huang H."/>
            <person name="Wei H."/>
            <person name="Zhang Y."/>
            <person name="Chusongsang P."/>
            <person name="Tanasarnprasert K."/>
            <person name="Hu X."/>
            <person name="Limpanont Y."/>
            <person name="Lv Z."/>
        </authorList>
    </citation>
    <scope>NUCLEOTIDE SEQUENCE</scope>
    <source>
        <strain evidence="9">LV_2022a</strain>
    </source>
</reference>
<dbReference type="InterPro" id="IPR010982">
    <property type="entry name" value="Lambda_DNA-bd_dom_sf"/>
</dbReference>
<reference evidence="9" key="1">
    <citation type="submission" date="2022-04" db="EMBL/GenBank/DDBJ databases">
        <authorList>
            <person name="Xu L."/>
            <person name="Lv Z."/>
        </authorList>
    </citation>
    <scope>NUCLEOTIDE SEQUENCE</scope>
    <source>
        <strain evidence="9">LV_2022a</strain>
    </source>
</reference>
<dbReference type="PANTHER" id="PTHR11636">
    <property type="entry name" value="POU DOMAIN"/>
    <property type="match status" value="1"/>
</dbReference>
<dbReference type="GO" id="GO:0000978">
    <property type="term" value="F:RNA polymerase II cis-regulatory region sequence-specific DNA binding"/>
    <property type="evidence" value="ECO:0007669"/>
    <property type="project" value="TreeGrafter"/>
</dbReference>
<dbReference type="InterPro" id="IPR000327">
    <property type="entry name" value="POU_dom"/>
</dbReference>
<keyword evidence="4 5" id="KW-0539">Nucleus</keyword>
<comment type="caution">
    <text evidence="9">The sequence shown here is derived from an EMBL/GenBank/DDBJ whole genome shotgun (WGS) entry which is preliminary data.</text>
</comment>
<dbReference type="GO" id="GO:0000981">
    <property type="term" value="F:DNA-binding transcription factor activity, RNA polymerase II-specific"/>
    <property type="evidence" value="ECO:0007669"/>
    <property type="project" value="TreeGrafter"/>
</dbReference>
<proteinExistence type="predicted"/>
<organism evidence="9 10">
    <name type="scientific">Schistosoma mekongi</name>
    <name type="common">Parasitic worm</name>
    <dbReference type="NCBI Taxonomy" id="38744"/>
    <lineage>
        <taxon>Eukaryota</taxon>
        <taxon>Metazoa</taxon>
        <taxon>Spiralia</taxon>
        <taxon>Lophotrochozoa</taxon>
        <taxon>Platyhelminthes</taxon>
        <taxon>Trematoda</taxon>
        <taxon>Digenea</taxon>
        <taxon>Strigeidida</taxon>
        <taxon>Schistosomatoidea</taxon>
        <taxon>Schistosomatidae</taxon>
        <taxon>Schistosoma</taxon>
    </lineage>
</organism>
<dbReference type="PRINTS" id="PR00028">
    <property type="entry name" value="POUDOMAIN"/>
</dbReference>
<feature type="domain" description="Homeobox" evidence="7">
    <location>
        <begin position="357"/>
        <end position="417"/>
    </location>
</feature>
<keyword evidence="10" id="KW-1185">Reference proteome</keyword>
<name>A0AAE2D9H1_SCHME</name>
<dbReference type="InterPro" id="IPR013847">
    <property type="entry name" value="POU"/>
</dbReference>
<evidence type="ECO:0000313" key="10">
    <source>
        <dbReference type="Proteomes" id="UP001292079"/>
    </source>
</evidence>
<dbReference type="GO" id="GO:0005634">
    <property type="term" value="C:nucleus"/>
    <property type="evidence" value="ECO:0007669"/>
    <property type="project" value="UniProtKB-SubCell"/>
</dbReference>
<comment type="subcellular location">
    <subcellularLocation>
        <location evidence="1 5 6">Nucleus</location>
    </subcellularLocation>
</comment>
<keyword evidence="2 5" id="KW-0238">DNA-binding</keyword>
<evidence type="ECO:0000256" key="5">
    <source>
        <dbReference type="PROSITE-ProRule" id="PRU00108"/>
    </source>
</evidence>
<dbReference type="Gene3D" id="1.10.10.60">
    <property type="entry name" value="Homeodomain-like"/>
    <property type="match status" value="1"/>
</dbReference>
<evidence type="ECO:0000259" key="8">
    <source>
        <dbReference type="PROSITE" id="PS51179"/>
    </source>
</evidence>
<dbReference type="InterPro" id="IPR009057">
    <property type="entry name" value="Homeodomain-like_sf"/>
</dbReference>
<dbReference type="Proteomes" id="UP001292079">
    <property type="component" value="Unassembled WGS sequence"/>
</dbReference>
<dbReference type="SUPFAM" id="SSF46689">
    <property type="entry name" value="Homeodomain-like"/>
    <property type="match status" value="1"/>
</dbReference>
<keyword evidence="3 5" id="KW-0371">Homeobox</keyword>
<evidence type="ECO:0000256" key="4">
    <source>
        <dbReference type="ARBA" id="ARBA00023242"/>
    </source>
</evidence>
<dbReference type="SMART" id="SM00389">
    <property type="entry name" value="HOX"/>
    <property type="match status" value="1"/>
</dbReference>
<dbReference type="InterPro" id="IPR001356">
    <property type="entry name" value="HD"/>
</dbReference>
<dbReference type="PROSITE" id="PS50071">
    <property type="entry name" value="HOMEOBOX_2"/>
    <property type="match status" value="1"/>
</dbReference>
<dbReference type="SMART" id="SM00352">
    <property type="entry name" value="POU"/>
    <property type="match status" value="1"/>
</dbReference>
<dbReference type="CDD" id="cd00086">
    <property type="entry name" value="homeodomain"/>
    <property type="match status" value="1"/>
</dbReference>
<dbReference type="EMBL" id="JALJAT010000001">
    <property type="protein sequence ID" value="KAK4476052.1"/>
    <property type="molecule type" value="Genomic_DNA"/>
</dbReference>
<dbReference type="AlphaFoldDB" id="A0AAE2D9H1"/>